<organism evidence="1 2">
    <name type="scientific">Treponema peruense</name>
    <dbReference type="NCBI Taxonomy" id="2787628"/>
    <lineage>
        <taxon>Bacteria</taxon>
        <taxon>Pseudomonadati</taxon>
        <taxon>Spirochaetota</taxon>
        <taxon>Spirochaetia</taxon>
        <taxon>Spirochaetales</taxon>
        <taxon>Treponemataceae</taxon>
        <taxon>Treponema</taxon>
    </lineage>
</organism>
<dbReference type="NCBIfam" id="TIGR01784">
    <property type="entry name" value="T_den_put_tspse"/>
    <property type="match status" value="1"/>
</dbReference>
<dbReference type="PANTHER" id="PTHR41317">
    <property type="entry name" value="PD-(D_E)XK NUCLEASE FAMILY TRANSPOSASE"/>
    <property type="match status" value="1"/>
</dbReference>
<gene>
    <name evidence="1" type="ORF">IWA51_10505</name>
</gene>
<dbReference type="Proteomes" id="UP000595224">
    <property type="component" value="Chromosome"/>
</dbReference>
<accession>A0A7T3RCM2</accession>
<evidence type="ECO:0000313" key="2">
    <source>
        <dbReference type="Proteomes" id="UP000595224"/>
    </source>
</evidence>
<dbReference type="RefSeq" id="WP_198442384.1">
    <property type="nucleotide sequence ID" value="NZ_CBCSHE010000008.1"/>
</dbReference>
<dbReference type="InterPro" id="IPR010106">
    <property type="entry name" value="RpnA"/>
</dbReference>
<proteinExistence type="predicted"/>
<dbReference type="AlphaFoldDB" id="A0A7T3RCM2"/>
<dbReference type="PANTHER" id="PTHR41317:SF1">
    <property type="entry name" value="PD-(D_E)XK NUCLEASE FAMILY TRANSPOSASE"/>
    <property type="match status" value="1"/>
</dbReference>
<dbReference type="EMBL" id="CP064936">
    <property type="protein sequence ID" value="QQA00676.1"/>
    <property type="molecule type" value="Genomic_DNA"/>
</dbReference>
<sequence>MDNIINYEDLPLTNNFMFCKVMEDKDVCRGVIETLLGIKIERIENFGREKTAQSGFSSKGVRYDVYVRGTNEVFDIEMQVAETKDLPLRARYYQSVADVDGLKPGQTYSDLKYVYIIFLCVFDAFGRNEPVYKFENICCSIPDLKMNDRTCKVFYNIADYKKVQNPDVRELLRYMYESRGANSGLTKQISRSLEYARLNETWRKEFMIMEMQRLVWMKEAQQEGMEKGMQQGMKQGLEQGREQGAIEGAHAKAVETARNLIAMGILTPEQTAKATGLSLAQVQQLQQ</sequence>
<dbReference type="KEGG" id="tper:IWA51_10505"/>
<dbReference type="Pfam" id="PF12784">
    <property type="entry name" value="PDDEXK_2"/>
    <property type="match status" value="1"/>
</dbReference>
<keyword evidence="2" id="KW-1185">Reference proteome</keyword>
<reference evidence="1 2" key="1">
    <citation type="submission" date="2020-11" db="EMBL/GenBank/DDBJ databases">
        <title>Treponema Peruensis nv. sp., first commensal Treponema isolated from human feces.</title>
        <authorList>
            <person name="Belkhou C."/>
            <person name="Raes J."/>
        </authorList>
    </citation>
    <scope>NUCLEOTIDE SEQUENCE [LARGE SCALE GENOMIC DNA]</scope>
    <source>
        <strain evidence="1 2">RCC2812</strain>
    </source>
</reference>
<protein>
    <submittedName>
        <fullName evidence="1">Rpn family recombination-promoting nuclease/putative transposase</fullName>
    </submittedName>
</protein>
<name>A0A7T3RCM2_9SPIR</name>
<evidence type="ECO:0000313" key="1">
    <source>
        <dbReference type="EMBL" id="QQA00676.1"/>
    </source>
</evidence>